<dbReference type="GO" id="GO:0005634">
    <property type="term" value="C:nucleus"/>
    <property type="evidence" value="ECO:0007669"/>
    <property type="project" value="UniProtKB-SubCell"/>
</dbReference>
<evidence type="ECO:0008006" key="7">
    <source>
        <dbReference type="Google" id="ProtNLM"/>
    </source>
</evidence>
<keyword evidence="6" id="KW-1185">Reference proteome</keyword>
<dbReference type="InterPro" id="IPR052416">
    <property type="entry name" value="GTF3C_component"/>
</dbReference>
<dbReference type="GO" id="GO:0006383">
    <property type="term" value="P:transcription by RNA polymerase III"/>
    <property type="evidence" value="ECO:0007669"/>
    <property type="project" value="TreeGrafter"/>
</dbReference>
<organism evidence="5 6">
    <name type="scientific">Anopheles maculatus</name>
    <dbReference type="NCBI Taxonomy" id="74869"/>
    <lineage>
        <taxon>Eukaryota</taxon>
        <taxon>Metazoa</taxon>
        <taxon>Ecdysozoa</taxon>
        <taxon>Arthropoda</taxon>
        <taxon>Hexapoda</taxon>
        <taxon>Insecta</taxon>
        <taxon>Pterygota</taxon>
        <taxon>Neoptera</taxon>
        <taxon>Endopterygota</taxon>
        <taxon>Diptera</taxon>
        <taxon>Nematocera</taxon>
        <taxon>Culicoidea</taxon>
        <taxon>Culicidae</taxon>
        <taxon>Anophelinae</taxon>
        <taxon>Anopheles</taxon>
        <taxon>Anopheles maculatus group</taxon>
    </lineage>
</organism>
<dbReference type="Proteomes" id="UP000075901">
    <property type="component" value="Unassembled WGS sequence"/>
</dbReference>
<evidence type="ECO:0000256" key="4">
    <source>
        <dbReference type="SAM" id="MobiDB-lite"/>
    </source>
</evidence>
<dbReference type="PANTHER" id="PTHR15052">
    <property type="entry name" value="RNA POLYMERASE III TRANSCRIPTION INITIATION FACTOR COMPLEX SUBUNIT"/>
    <property type="match status" value="1"/>
</dbReference>
<name>A0A182SZP7_9DIPT</name>
<dbReference type="EnsemblMetazoa" id="AMAM016660-RA">
    <property type="protein sequence ID" value="AMAM016660-PA"/>
    <property type="gene ID" value="AMAM016660"/>
</dbReference>
<feature type="compositionally biased region" description="Pro residues" evidence="4">
    <location>
        <begin position="421"/>
        <end position="437"/>
    </location>
</feature>
<dbReference type="Gene3D" id="2.130.10.10">
    <property type="entry name" value="YVTN repeat-like/Quinoprotein amine dehydrogenase"/>
    <property type="match status" value="1"/>
</dbReference>
<reference evidence="5" key="2">
    <citation type="submission" date="2020-05" db="UniProtKB">
        <authorList>
            <consortium name="EnsemblMetazoa"/>
        </authorList>
    </citation>
    <scope>IDENTIFICATION</scope>
    <source>
        <strain evidence="5">maculatus3</strain>
    </source>
</reference>
<dbReference type="InterPro" id="IPR036322">
    <property type="entry name" value="WD40_repeat_dom_sf"/>
</dbReference>
<accession>A0A182SZP7</accession>
<evidence type="ECO:0000313" key="5">
    <source>
        <dbReference type="EnsemblMetazoa" id="AMAM016660-PA"/>
    </source>
</evidence>
<dbReference type="AlphaFoldDB" id="A0A182SZP7"/>
<evidence type="ECO:0000256" key="1">
    <source>
        <dbReference type="ARBA" id="ARBA00004123"/>
    </source>
</evidence>
<keyword evidence="2" id="KW-0804">Transcription</keyword>
<dbReference type="Pfam" id="PF00400">
    <property type="entry name" value="WD40"/>
    <property type="match status" value="1"/>
</dbReference>
<protein>
    <recommendedName>
        <fullName evidence="7">WD_REPEATS_REGION domain-containing protein</fullName>
    </recommendedName>
</protein>
<feature type="region of interest" description="Disordered" evidence="4">
    <location>
        <begin position="418"/>
        <end position="444"/>
    </location>
</feature>
<dbReference type="PANTHER" id="PTHR15052:SF2">
    <property type="entry name" value="GENERAL TRANSCRIPTION FACTOR 3C POLYPEPTIDE 2"/>
    <property type="match status" value="1"/>
</dbReference>
<sequence length="483" mass="52979">STKITLRSPRLAFAIACDYGPIWQLAFCPSGCYNDPAQPGDGLDRLGLLAVAGSDGDVHLYALSRSMAGTENDASPRILPLRPVMLLSLSFSAESHNEPASDFTGRSVQRIAWSREKGHNVLAAGYSNGVVAVWNLSVKSSLLSGMQNGIRTLLPVHKVLHSSSSCITALDLHYSSGTRFLVVCNADRRLKVYDLGSGLYQPPETLSTVVRSRISAIRWMLHFPVLVIAYDDALYIDRCAYSVHQPRDIGLRMFNIFTVASEMTDLGTNDWHSMNAVATSGGDLVCHRPVPFVHGMNYKKLPQILTTTIPMKLKAINDSVDVSYYDAFAEEYGLLFCDTDKIPTAMDTTALHLKTWRRAKFNHYPAVRLNQIRWNPNSNAYTYYAIGYQAGFVRDGAPSSGSPPVFSGEFWEEDVVSPSSPVEPSPIVPNSPCPSPPGSADGVVETAESAADDTDVSLFFPRRFFLCFFFSTSPVSFSSSTKL</sequence>
<proteinExistence type="predicted"/>
<evidence type="ECO:0000313" key="6">
    <source>
        <dbReference type="Proteomes" id="UP000075901"/>
    </source>
</evidence>
<dbReference type="VEuPathDB" id="VectorBase:AMAM016660"/>
<evidence type="ECO:0000256" key="2">
    <source>
        <dbReference type="ARBA" id="ARBA00023163"/>
    </source>
</evidence>
<comment type="subcellular location">
    <subcellularLocation>
        <location evidence="1">Nucleus</location>
    </subcellularLocation>
</comment>
<dbReference type="SMART" id="SM00320">
    <property type="entry name" value="WD40"/>
    <property type="match status" value="3"/>
</dbReference>
<evidence type="ECO:0000256" key="3">
    <source>
        <dbReference type="ARBA" id="ARBA00023242"/>
    </source>
</evidence>
<keyword evidence="3" id="KW-0539">Nucleus</keyword>
<dbReference type="SUPFAM" id="SSF50978">
    <property type="entry name" value="WD40 repeat-like"/>
    <property type="match status" value="1"/>
</dbReference>
<reference evidence="6" key="1">
    <citation type="submission" date="2013-09" db="EMBL/GenBank/DDBJ databases">
        <title>The Genome Sequence of Anopheles maculatus species B.</title>
        <authorList>
            <consortium name="The Broad Institute Genomics Platform"/>
            <person name="Neafsey D.E."/>
            <person name="Besansky N."/>
            <person name="Howell P."/>
            <person name="Walton C."/>
            <person name="Young S.K."/>
            <person name="Zeng Q."/>
            <person name="Gargeya S."/>
            <person name="Fitzgerald M."/>
            <person name="Haas B."/>
            <person name="Abouelleil A."/>
            <person name="Allen A.W."/>
            <person name="Alvarado L."/>
            <person name="Arachchi H.M."/>
            <person name="Berlin A.M."/>
            <person name="Chapman S.B."/>
            <person name="Gainer-Dewar J."/>
            <person name="Goldberg J."/>
            <person name="Griggs A."/>
            <person name="Gujja S."/>
            <person name="Hansen M."/>
            <person name="Howarth C."/>
            <person name="Imamovic A."/>
            <person name="Ireland A."/>
            <person name="Larimer J."/>
            <person name="McCowan C."/>
            <person name="Murphy C."/>
            <person name="Pearson M."/>
            <person name="Poon T.W."/>
            <person name="Priest M."/>
            <person name="Roberts A."/>
            <person name="Saif S."/>
            <person name="Shea T."/>
            <person name="Sisk P."/>
            <person name="Sykes S."/>
            <person name="Wortman J."/>
            <person name="Nusbaum C."/>
            <person name="Birren B."/>
        </authorList>
    </citation>
    <scope>NUCLEOTIDE SEQUENCE [LARGE SCALE GENOMIC DNA]</scope>
    <source>
        <strain evidence="6">maculatus3</strain>
    </source>
</reference>
<dbReference type="GO" id="GO:0000127">
    <property type="term" value="C:transcription factor TFIIIC complex"/>
    <property type="evidence" value="ECO:0007669"/>
    <property type="project" value="TreeGrafter"/>
</dbReference>
<dbReference type="InterPro" id="IPR015943">
    <property type="entry name" value="WD40/YVTN_repeat-like_dom_sf"/>
</dbReference>
<dbReference type="InterPro" id="IPR001680">
    <property type="entry name" value="WD40_rpt"/>
</dbReference>